<reference evidence="1" key="1">
    <citation type="submission" date="2023-06" db="EMBL/GenBank/DDBJ databases">
        <title>Genome-scale phylogeny and comparative genomics of the fungal order Sordariales.</title>
        <authorList>
            <consortium name="Lawrence Berkeley National Laboratory"/>
            <person name="Hensen N."/>
            <person name="Bonometti L."/>
            <person name="Westerberg I."/>
            <person name="Brannstrom I.O."/>
            <person name="Guillou S."/>
            <person name="Cros-Aarteil S."/>
            <person name="Calhoun S."/>
            <person name="Haridas S."/>
            <person name="Kuo A."/>
            <person name="Mondo S."/>
            <person name="Pangilinan J."/>
            <person name="Riley R."/>
            <person name="Labutti K."/>
            <person name="Andreopoulos B."/>
            <person name="Lipzen A."/>
            <person name="Chen C."/>
            <person name="Yanf M."/>
            <person name="Daum C."/>
            <person name="Ng V."/>
            <person name="Clum A."/>
            <person name="Steindorff A."/>
            <person name="Ohm R."/>
            <person name="Martin F."/>
            <person name="Silar P."/>
            <person name="Natvig D."/>
            <person name="Lalanne C."/>
            <person name="Gautier V."/>
            <person name="Ament-Velasquez S.L."/>
            <person name="Kruys A."/>
            <person name="Hutchinson M.I."/>
            <person name="Powell A.J."/>
            <person name="Barry K."/>
            <person name="Miller A.N."/>
            <person name="Grigoriev I.V."/>
            <person name="Debuchy R."/>
            <person name="Gladieux P."/>
            <person name="Thoren M.H."/>
            <person name="Johannesson H."/>
        </authorList>
    </citation>
    <scope>NUCLEOTIDE SEQUENCE</scope>
    <source>
        <strain evidence="1">CBS 540.89</strain>
    </source>
</reference>
<accession>A0AA40ETI3</accession>
<evidence type="ECO:0000313" key="2">
    <source>
        <dbReference type="Proteomes" id="UP001172159"/>
    </source>
</evidence>
<name>A0AA40ETI3_9PEZI</name>
<evidence type="ECO:0000313" key="1">
    <source>
        <dbReference type="EMBL" id="KAK0745278.1"/>
    </source>
</evidence>
<dbReference type="EMBL" id="JAUKTV010000002">
    <property type="protein sequence ID" value="KAK0745278.1"/>
    <property type="molecule type" value="Genomic_DNA"/>
</dbReference>
<comment type="caution">
    <text evidence="1">The sequence shown here is derived from an EMBL/GenBank/DDBJ whole genome shotgun (WGS) entry which is preliminary data.</text>
</comment>
<proteinExistence type="predicted"/>
<protein>
    <submittedName>
        <fullName evidence="1">Uncharacterized protein</fullName>
    </submittedName>
</protein>
<dbReference type="Proteomes" id="UP001172159">
    <property type="component" value="Unassembled WGS sequence"/>
</dbReference>
<organism evidence="1 2">
    <name type="scientific">Apiosordaria backusii</name>
    <dbReference type="NCBI Taxonomy" id="314023"/>
    <lineage>
        <taxon>Eukaryota</taxon>
        <taxon>Fungi</taxon>
        <taxon>Dikarya</taxon>
        <taxon>Ascomycota</taxon>
        <taxon>Pezizomycotina</taxon>
        <taxon>Sordariomycetes</taxon>
        <taxon>Sordariomycetidae</taxon>
        <taxon>Sordariales</taxon>
        <taxon>Lasiosphaeriaceae</taxon>
        <taxon>Apiosordaria</taxon>
    </lineage>
</organism>
<gene>
    <name evidence="1" type="ORF">B0T21DRAFT_100413</name>
</gene>
<dbReference type="AlphaFoldDB" id="A0AA40ETI3"/>
<sequence>MPLHSAVSRKLLEPRCAISNPVRKIGAVCRLANSASPGVCLAHLAGDCPDRFPRFSRLPGAAPRPAIFPQQKTPTARCLIAVSWIRAETACHLTLNSLRLMSPSTVNSLRLPPASELDCDVSCFCLSKAINILTHPRLMFITGAGKEANAVLNHRLLISDSSLCHQHNIITDNYRHIVLSPRDFLPDFGVSHPLFLLSTTVATRLTKISFFSLTFRRQNRRQEYLLLRCGTEHTQILGQSSGSALRSRNSGVPSCPSFSLCSV</sequence>
<keyword evidence="2" id="KW-1185">Reference proteome</keyword>